<keyword evidence="3" id="KW-0812">Transmembrane</keyword>
<organism evidence="5 6">
    <name type="scientific">Macrostomum lignano</name>
    <dbReference type="NCBI Taxonomy" id="282301"/>
    <lineage>
        <taxon>Eukaryota</taxon>
        <taxon>Metazoa</taxon>
        <taxon>Spiralia</taxon>
        <taxon>Lophotrochozoa</taxon>
        <taxon>Platyhelminthes</taxon>
        <taxon>Rhabditophora</taxon>
        <taxon>Macrostomorpha</taxon>
        <taxon>Macrostomida</taxon>
        <taxon>Macrostomidae</taxon>
        <taxon>Macrostomum</taxon>
    </lineage>
</organism>
<dbReference type="GO" id="GO:0005783">
    <property type="term" value="C:endoplasmic reticulum"/>
    <property type="evidence" value="ECO:0007669"/>
    <property type="project" value="TreeGrafter"/>
</dbReference>
<keyword evidence="3" id="KW-0472">Membrane</keyword>
<evidence type="ECO:0000313" key="6">
    <source>
        <dbReference type="Proteomes" id="UP000215902"/>
    </source>
</evidence>
<name>A0A267FGC5_9PLAT</name>
<dbReference type="Proteomes" id="UP000215902">
    <property type="component" value="Unassembled WGS sequence"/>
</dbReference>
<dbReference type="Pfam" id="PF00173">
    <property type="entry name" value="Cyt-b5"/>
    <property type="match status" value="1"/>
</dbReference>
<dbReference type="InterPro" id="IPR050577">
    <property type="entry name" value="MAPR/NEUFC/NENF-like"/>
</dbReference>
<dbReference type="STRING" id="282301.A0A267FGC5"/>
<sequence>MGIQTWEVSKSLVTELVTSPLNLLLLGVCVFLIYKIFKIKRPATDSTEEKNDSPILPKMKRQDFTVEDLAVYNGEANEEKRILVAVNQKVFDVTNKGRSMYGKGGPYAVFAGRDASRALATFSLDSSALKDTFDDLSDLNPKQLESLREWELQFKEKYDLVGKLLRPSEQPTEYSDTEDDQTDSTAAAGPTSKSGGGADSLRLRASGLPAGNSN</sequence>
<evidence type="ECO:0000256" key="3">
    <source>
        <dbReference type="SAM" id="Phobius"/>
    </source>
</evidence>
<dbReference type="EMBL" id="NIVC01001058">
    <property type="protein sequence ID" value="PAA72831.1"/>
    <property type="molecule type" value="Genomic_DNA"/>
</dbReference>
<dbReference type="AlphaFoldDB" id="A0A267FGC5"/>
<gene>
    <name evidence="5" type="ORF">BOX15_Mlig002322g1</name>
</gene>
<feature type="domain" description="Cytochrome b5 heme-binding" evidence="4">
    <location>
        <begin position="64"/>
        <end position="165"/>
    </location>
</feature>
<comment type="caution">
    <text evidence="5">The sequence shown here is derived from an EMBL/GenBank/DDBJ whole genome shotgun (WGS) entry which is preliminary data.</text>
</comment>
<feature type="region of interest" description="Disordered" evidence="2">
    <location>
        <begin position="165"/>
        <end position="214"/>
    </location>
</feature>
<dbReference type="OrthoDB" id="547796at2759"/>
<dbReference type="InterPro" id="IPR036400">
    <property type="entry name" value="Cyt_B5-like_heme/steroid_sf"/>
</dbReference>
<evidence type="ECO:0000313" key="5">
    <source>
        <dbReference type="EMBL" id="PAA72831.1"/>
    </source>
</evidence>
<feature type="transmembrane region" description="Helical" evidence="3">
    <location>
        <begin position="20"/>
        <end position="37"/>
    </location>
</feature>
<proteinExistence type="inferred from homology"/>
<dbReference type="FunFam" id="3.10.120.10:FF:000003">
    <property type="entry name" value="membrane-associated progesterone receptor component 1"/>
    <property type="match status" value="1"/>
</dbReference>
<evidence type="ECO:0000259" key="4">
    <source>
        <dbReference type="SMART" id="SM01117"/>
    </source>
</evidence>
<evidence type="ECO:0000256" key="1">
    <source>
        <dbReference type="ARBA" id="ARBA00038357"/>
    </source>
</evidence>
<protein>
    <recommendedName>
        <fullName evidence="4">Cytochrome b5 heme-binding domain-containing protein</fullName>
    </recommendedName>
</protein>
<keyword evidence="6" id="KW-1185">Reference proteome</keyword>
<evidence type="ECO:0000256" key="2">
    <source>
        <dbReference type="SAM" id="MobiDB-lite"/>
    </source>
</evidence>
<dbReference type="SUPFAM" id="SSF55856">
    <property type="entry name" value="Cytochrome b5-like heme/steroid binding domain"/>
    <property type="match status" value="1"/>
</dbReference>
<keyword evidence="3" id="KW-1133">Transmembrane helix</keyword>
<dbReference type="InterPro" id="IPR001199">
    <property type="entry name" value="Cyt_B5-like_heme/steroid-bd"/>
</dbReference>
<comment type="similarity">
    <text evidence="1">Belongs to the cytochrome b5 family. MAPR subfamily.</text>
</comment>
<dbReference type="Gene3D" id="3.10.120.10">
    <property type="entry name" value="Cytochrome b5-like heme/steroid binding domain"/>
    <property type="match status" value="1"/>
</dbReference>
<accession>A0A267FGC5</accession>
<dbReference type="PANTHER" id="PTHR10281:SF106">
    <property type="entry name" value="IP06960P-RELATED"/>
    <property type="match status" value="1"/>
</dbReference>
<dbReference type="PANTHER" id="PTHR10281">
    <property type="entry name" value="MEMBRANE-ASSOCIATED PROGESTERONE RECEPTOR COMPONENT-RELATED"/>
    <property type="match status" value="1"/>
</dbReference>
<dbReference type="GO" id="GO:0016020">
    <property type="term" value="C:membrane"/>
    <property type="evidence" value="ECO:0007669"/>
    <property type="project" value="TreeGrafter"/>
</dbReference>
<dbReference type="SMART" id="SM01117">
    <property type="entry name" value="Cyt-b5"/>
    <property type="match status" value="1"/>
</dbReference>
<reference evidence="5 6" key="1">
    <citation type="submission" date="2017-06" db="EMBL/GenBank/DDBJ databases">
        <title>A platform for efficient transgenesis in Macrostomum lignano, a flatworm model organism for stem cell research.</title>
        <authorList>
            <person name="Berezikov E."/>
        </authorList>
    </citation>
    <scope>NUCLEOTIDE SEQUENCE [LARGE SCALE GENOMIC DNA]</scope>
    <source>
        <strain evidence="5">DV1</strain>
        <tissue evidence="5">Whole organism</tissue>
    </source>
</reference>